<proteinExistence type="predicted"/>
<accession>A0AAE1R5R9</accession>
<evidence type="ECO:0000256" key="1">
    <source>
        <dbReference type="ARBA" id="ARBA00022821"/>
    </source>
</evidence>
<dbReference type="InterPro" id="IPR050905">
    <property type="entry name" value="Plant_NBS-LRR"/>
</dbReference>
<name>A0AAE1R5R9_9SOLA</name>
<dbReference type="EMBL" id="JAVYJV010000019">
    <property type="protein sequence ID" value="KAK4346049.1"/>
    <property type="molecule type" value="Genomic_DNA"/>
</dbReference>
<evidence type="ECO:0000313" key="2">
    <source>
        <dbReference type="EMBL" id="KAK4346049.1"/>
    </source>
</evidence>
<reference evidence="2" key="1">
    <citation type="submission" date="2023-12" db="EMBL/GenBank/DDBJ databases">
        <title>Genome assembly of Anisodus tanguticus.</title>
        <authorList>
            <person name="Wang Y.-J."/>
        </authorList>
    </citation>
    <scope>NUCLEOTIDE SEQUENCE</scope>
    <source>
        <strain evidence="2">KB-2021</strain>
        <tissue evidence="2">Leaf</tissue>
    </source>
</reference>
<dbReference type="PANTHER" id="PTHR33463">
    <property type="entry name" value="NB-ARC DOMAIN-CONTAINING PROTEIN-RELATED"/>
    <property type="match status" value="1"/>
</dbReference>
<dbReference type="PANTHER" id="PTHR33463:SF198">
    <property type="entry name" value="RPP4C3"/>
    <property type="match status" value="1"/>
</dbReference>
<dbReference type="Gene3D" id="3.40.50.300">
    <property type="entry name" value="P-loop containing nucleotide triphosphate hydrolases"/>
    <property type="match status" value="1"/>
</dbReference>
<keyword evidence="1" id="KW-0611">Plant defense</keyword>
<gene>
    <name evidence="2" type="ORF">RND71_036225</name>
</gene>
<protein>
    <submittedName>
        <fullName evidence="2">Uncharacterized protein</fullName>
    </submittedName>
</protein>
<comment type="caution">
    <text evidence="2">The sequence shown here is derived from an EMBL/GenBank/DDBJ whole genome shotgun (WGS) entry which is preliminary data.</text>
</comment>
<dbReference type="Proteomes" id="UP001291623">
    <property type="component" value="Unassembled WGS sequence"/>
</dbReference>
<evidence type="ECO:0000313" key="3">
    <source>
        <dbReference type="Proteomes" id="UP001291623"/>
    </source>
</evidence>
<keyword evidence="3" id="KW-1185">Reference proteome</keyword>
<sequence length="193" mass="21815">MDILSNVVEKFIDCLIQPVVQEIGYLVYYESNIRSLDNESQKLENIRSGVQLGVVAARRNLQVISPNVEAWFTSVNKTTADVEGVMQGRAEVERGCFYVWCPNLKSCYLLSRRANRIELAVLGLQTEGNNYVDFAYPAPPAVEIEAIPINNGEEFDSRKLKEEEVMAALRDERFTIIGIWGMGGVGKTHWLRK</sequence>
<organism evidence="2 3">
    <name type="scientific">Anisodus tanguticus</name>
    <dbReference type="NCBI Taxonomy" id="243964"/>
    <lineage>
        <taxon>Eukaryota</taxon>
        <taxon>Viridiplantae</taxon>
        <taxon>Streptophyta</taxon>
        <taxon>Embryophyta</taxon>
        <taxon>Tracheophyta</taxon>
        <taxon>Spermatophyta</taxon>
        <taxon>Magnoliopsida</taxon>
        <taxon>eudicotyledons</taxon>
        <taxon>Gunneridae</taxon>
        <taxon>Pentapetalae</taxon>
        <taxon>asterids</taxon>
        <taxon>lamiids</taxon>
        <taxon>Solanales</taxon>
        <taxon>Solanaceae</taxon>
        <taxon>Solanoideae</taxon>
        <taxon>Hyoscyameae</taxon>
        <taxon>Anisodus</taxon>
    </lineage>
</organism>
<dbReference type="InterPro" id="IPR027417">
    <property type="entry name" value="P-loop_NTPase"/>
</dbReference>
<dbReference type="AlphaFoldDB" id="A0AAE1R5R9"/>